<evidence type="ECO:0000313" key="5">
    <source>
        <dbReference type="EMBL" id="KAF7378468.1"/>
    </source>
</evidence>
<evidence type="ECO:0000313" key="6">
    <source>
        <dbReference type="Proteomes" id="UP000623467"/>
    </source>
</evidence>
<proteinExistence type="inferred from homology"/>
<keyword evidence="2" id="KW-0521">NADP</keyword>
<gene>
    <name evidence="5" type="ORF">MSAN_00274100</name>
</gene>
<evidence type="ECO:0000256" key="1">
    <source>
        <dbReference type="ARBA" id="ARBA00006484"/>
    </source>
</evidence>
<dbReference type="PANTHER" id="PTHR43976">
    <property type="entry name" value="SHORT CHAIN DEHYDROGENASE"/>
    <property type="match status" value="1"/>
</dbReference>
<comment type="caution">
    <text evidence="5">The sequence shown here is derived from an EMBL/GenBank/DDBJ whole genome shotgun (WGS) entry which is preliminary data.</text>
</comment>
<dbReference type="InterPro" id="IPR020904">
    <property type="entry name" value="Sc_DH/Rdtase_CS"/>
</dbReference>
<dbReference type="Gene3D" id="3.40.50.720">
    <property type="entry name" value="NAD(P)-binding Rossmann-like Domain"/>
    <property type="match status" value="1"/>
</dbReference>
<dbReference type="InterPro" id="IPR036291">
    <property type="entry name" value="NAD(P)-bd_dom_sf"/>
</dbReference>
<reference evidence="5" key="1">
    <citation type="submission" date="2020-05" db="EMBL/GenBank/DDBJ databases">
        <title>Mycena genomes resolve the evolution of fungal bioluminescence.</title>
        <authorList>
            <person name="Tsai I.J."/>
        </authorList>
    </citation>
    <scope>NUCLEOTIDE SEQUENCE</scope>
    <source>
        <strain evidence="5">160909Yilan</strain>
    </source>
</reference>
<dbReference type="OrthoDB" id="1274115at2759"/>
<evidence type="ECO:0000256" key="2">
    <source>
        <dbReference type="ARBA" id="ARBA00022857"/>
    </source>
</evidence>
<dbReference type="EMBL" id="JACAZH010000001">
    <property type="protein sequence ID" value="KAF7378468.1"/>
    <property type="molecule type" value="Genomic_DNA"/>
</dbReference>
<dbReference type="Pfam" id="PF00106">
    <property type="entry name" value="adh_short"/>
    <property type="match status" value="1"/>
</dbReference>
<dbReference type="PRINTS" id="PR00081">
    <property type="entry name" value="GDHRDH"/>
</dbReference>
<organism evidence="5 6">
    <name type="scientific">Mycena sanguinolenta</name>
    <dbReference type="NCBI Taxonomy" id="230812"/>
    <lineage>
        <taxon>Eukaryota</taxon>
        <taxon>Fungi</taxon>
        <taxon>Dikarya</taxon>
        <taxon>Basidiomycota</taxon>
        <taxon>Agaricomycotina</taxon>
        <taxon>Agaricomycetes</taxon>
        <taxon>Agaricomycetidae</taxon>
        <taxon>Agaricales</taxon>
        <taxon>Marasmiineae</taxon>
        <taxon>Mycenaceae</taxon>
        <taxon>Mycena</taxon>
    </lineage>
</organism>
<dbReference type="GO" id="GO:0016491">
    <property type="term" value="F:oxidoreductase activity"/>
    <property type="evidence" value="ECO:0007669"/>
    <property type="project" value="UniProtKB-KW"/>
</dbReference>
<dbReference type="InterPro" id="IPR002347">
    <property type="entry name" value="SDR_fam"/>
</dbReference>
<dbReference type="InterPro" id="IPR051911">
    <property type="entry name" value="SDR_oxidoreductase"/>
</dbReference>
<sequence>MSDSNDSAVILITGCSTGFGRELAQAALSVGLQVIATARRVDTLSSLSAKGAKTFQLDVTASPEDLKQFAAKALSIFGRIDFLVNNAGFLQGGAIEEITSEENLAQFNTNFFGIINLTNAFLPHWRTRRHGTIVNVSSQGAMLCIAGAGIYCASKAAVDALSDTWARELAAFNIRCMSIQLGSFRTSVAESGNLKIASANIDGYDCAHDWVAGFNQSAGKERGDPAIAATKIIELISNDPTRALPMRLTIGEDAYENAKAFYQGQLKEMETWAAVSTGTDAPVKD</sequence>
<keyword evidence="6" id="KW-1185">Reference proteome</keyword>
<dbReference type="SUPFAM" id="SSF51735">
    <property type="entry name" value="NAD(P)-binding Rossmann-fold domains"/>
    <property type="match status" value="1"/>
</dbReference>
<keyword evidence="3" id="KW-0560">Oxidoreductase</keyword>
<protein>
    <submittedName>
        <fullName evidence="5">Short-chain oxidoreductase</fullName>
    </submittedName>
</protein>
<dbReference type="PROSITE" id="PS00061">
    <property type="entry name" value="ADH_SHORT"/>
    <property type="match status" value="1"/>
</dbReference>
<dbReference type="Proteomes" id="UP000623467">
    <property type="component" value="Unassembled WGS sequence"/>
</dbReference>
<evidence type="ECO:0000256" key="4">
    <source>
        <dbReference type="RuleBase" id="RU000363"/>
    </source>
</evidence>
<evidence type="ECO:0000256" key="3">
    <source>
        <dbReference type="ARBA" id="ARBA00023002"/>
    </source>
</evidence>
<name>A0A8H6ZGB7_9AGAR</name>
<dbReference type="PRINTS" id="PR00080">
    <property type="entry name" value="SDRFAMILY"/>
</dbReference>
<dbReference type="PANTHER" id="PTHR43976:SF16">
    <property type="entry name" value="SHORT-CHAIN DEHYDROGENASE_REDUCTASE FAMILY PROTEIN"/>
    <property type="match status" value="1"/>
</dbReference>
<dbReference type="AlphaFoldDB" id="A0A8H6ZGB7"/>
<comment type="similarity">
    <text evidence="1 4">Belongs to the short-chain dehydrogenases/reductases (SDR) family.</text>
</comment>
<accession>A0A8H6ZGB7</accession>
<dbReference type="CDD" id="cd05374">
    <property type="entry name" value="17beta-HSD-like_SDR_c"/>
    <property type="match status" value="1"/>
</dbReference>